<accession>A0ABT9PF02</accession>
<proteinExistence type="predicted"/>
<dbReference type="Proteomes" id="UP001235712">
    <property type="component" value="Unassembled WGS sequence"/>
</dbReference>
<comment type="caution">
    <text evidence="1">The sequence shown here is derived from an EMBL/GenBank/DDBJ whole genome shotgun (WGS) entry which is preliminary data.</text>
</comment>
<evidence type="ECO:0000313" key="1">
    <source>
        <dbReference type="EMBL" id="MDP9831282.1"/>
    </source>
</evidence>
<name>A0ABT9PF02_9ACTN</name>
<protein>
    <submittedName>
        <fullName evidence="1">Uncharacterized protein</fullName>
    </submittedName>
</protein>
<sequence length="92" mass="8981">MSESTGLSSAALAGLADAELAPTGADAASGEGGDAGFSPLPELAPAHATIVKRPASRSIVPSTTPPRVPMPSAPAVALMAVLVMPLTVPLPK</sequence>
<organism evidence="1 2">
    <name type="scientific">Kineosporia succinea</name>
    <dbReference type="NCBI Taxonomy" id="84632"/>
    <lineage>
        <taxon>Bacteria</taxon>
        <taxon>Bacillati</taxon>
        <taxon>Actinomycetota</taxon>
        <taxon>Actinomycetes</taxon>
        <taxon>Kineosporiales</taxon>
        <taxon>Kineosporiaceae</taxon>
        <taxon>Kineosporia</taxon>
    </lineage>
</organism>
<dbReference type="EMBL" id="JAUSQZ010000001">
    <property type="protein sequence ID" value="MDP9831282.1"/>
    <property type="molecule type" value="Genomic_DNA"/>
</dbReference>
<evidence type="ECO:0000313" key="2">
    <source>
        <dbReference type="Proteomes" id="UP001235712"/>
    </source>
</evidence>
<reference evidence="1 2" key="1">
    <citation type="submission" date="2023-07" db="EMBL/GenBank/DDBJ databases">
        <title>Sequencing the genomes of 1000 actinobacteria strains.</title>
        <authorList>
            <person name="Klenk H.-P."/>
        </authorList>
    </citation>
    <scope>NUCLEOTIDE SEQUENCE [LARGE SCALE GENOMIC DNA]</scope>
    <source>
        <strain evidence="1 2">DSM 44388</strain>
    </source>
</reference>
<dbReference type="RefSeq" id="WP_307250904.1">
    <property type="nucleotide sequence ID" value="NZ_JAUSQZ010000001.1"/>
</dbReference>
<gene>
    <name evidence="1" type="ORF">J2S57_007031</name>
</gene>
<keyword evidence="2" id="KW-1185">Reference proteome</keyword>